<organism evidence="9 10">
    <name type="scientific">Lentisphaera profundi</name>
    <dbReference type="NCBI Taxonomy" id="1658616"/>
    <lineage>
        <taxon>Bacteria</taxon>
        <taxon>Pseudomonadati</taxon>
        <taxon>Lentisphaerota</taxon>
        <taxon>Lentisphaeria</taxon>
        <taxon>Lentisphaerales</taxon>
        <taxon>Lentisphaeraceae</taxon>
        <taxon>Lentisphaera</taxon>
    </lineage>
</organism>
<dbReference type="RefSeq" id="WP_274153708.1">
    <property type="nucleotide sequence ID" value="NZ_CP117812.1"/>
</dbReference>
<dbReference type="Gene3D" id="3.10.50.40">
    <property type="match status" value="1"/>
</dbReference>
<keyword evidence="5" id="KW-0963">Cytoplasm</keyword>
<accession>A0ABY7VYG8</accession>
<evidence type="ECO:0000256" key="6">
    <source>
        <dbReference type="ARBA" id="ARBA00023110"/>
    </source>
</evidence>
<keyword evidence="8" id="KW-0413">Isomerase</keyword>
<dbReference type="PANTHER" id="PTHR47861:SF3">
    <property type="entry name" value="FKBP-TYPE PEPTIDYL-PROLYL CIS-TRANS ISOMERASE SLYD"/>
    <property type="match status" value="1"/>
</dbReference>
<comment type="similarity">
    <text evidence="3">Belongs to the FKBP-type PPIase family.</text>
</comment>
<dbReference type="Proteomes" id="UP001214250">
    <property type="component" value="Chromosome 2"/>
</dbReference>
<evidence type="ECO:0000256" key="1">
    <source>
        <dbReference type="ARBA" id="ARBA00000971"/>
    </source>
</evidence>
<evidence type="ECO:0000256" key="4">
    <source>
        <dbReference type="ARBA" id="ARBA00013194"/>
    </source>
</evidence>
<evidence type="ECO:0000256" key="8">
    <source>
        <dbReference type="ARBA" id="ARBA00023235"/>
    </source>
</evidence>
<dbReference type="PANTHER" id="PTHR47861">
    <property type="entry name" value="FKBP-TYPE PEPTIDYL-PROLYL CIS-TRANS ISOMERASE SLYD"/>
    <property type="match status" value="1"/>
</dbReference>
<gene>
    <name evidence="9" type="ORF">PQO03_13445</name>
</gene>
<evidence type="ECO:0000256" key="5">
    <source>
        <dbReference type="ARBA" id="ARBA00022490"/>
    </source>
</evidence>
<comment type="catalytic activity">
    <reaction evidence="1">
        <text>[protein]-peptidylproline (omega=180) = [protein]-peptidylproline (omega=0)</text>
        <dbReference type="Rhea" id="RHEA:16237"/>
        <dbReference type="Rhea" id="RHEA-COMP:10747"/>
        <dbReference type="Rhea" id="RHEA-COMP:10748"/>
        <dbReference type="ChEBI" id="CHEBI:83833"/>
        <dbReference type="ChEBI" id="CHEBI:83834"/>
        <dbReference type="EC" id="5.2.1.8"/>
    </reaction>
</comment>
<dbReference type="EMBL" id="CP117812">
    <property type="protein sequence ID" value="WDE98839.1"/>
    <property type="molecule type" value="Genomic_DNA"/>
</dbReference>
<reference evidence="9 10" key="1">
    <citation type="submission" date="2023-02" db="EMBL/GenBank/DDBJ databases">
        <title>Genome sequence of Lentisphaera profundi SAORIC-696.</title>
        <authorList>
            <person name="Kim e."/>
            <person name="Cho J.-C."/>
            <person name="Choi A."/>
            <person name="Kang I."/>
        </authorList>
    </citation>
    <scope>NUCLEOTIDE SEQUENCE [LARGE SCALE GENOMIC DNA]</scope>
    <source>
        <strain evidence="9 10">SAORIC-696</strain>
    </source>
</reference>
<keyword evidence="7" id="KW-0143">Chaperone</keyword>
<comment type="subcellular location">
    <subcellularLocation>
        <location evidence="2">Cytoplasm</location>
    </subcellularLocation>
</comment>
<name>A0ABY7VYG8_9BACT</name>
<dbReference type="EC" id="5.2.1.8" evidence="4"/>
<dbReference type="SUPFAM" id="SSF54534">
    <property type="entry name" value="FKBP-like"/>
    <property type="match status" value="1"/>
</dbReference>
<evidence type="ECO:0000256" key="2">
    <source>
        <dbReference type="ARBA" id="ARBA00004496"/>
    </source>
</evidence>
<keyword evidence="10" id="KW-1185">Reference proteome</keyword>
<evidence type="ECO:0000256" key="3">
    <source>
        <dbReference type="ARBA" id="ARBA00006577"/>
    </source>
</evidence>
<evidence type="ECO:0000256" key="7">
    <source>
        <dbReference type="ARBA" id="ARBA00023186"/>
    </source>
</evidence>
<proteinExistence type="inferred from homology"/>
<protein>
    <recommendedName>
        <fullName evidence="4">peptidylprolyl isomerase</fullName>
        <ecNumber evidence="4">5.2.1.8</ecNumber>
    </recommendedName>
</protein>
<dbReference type="InterPro" id="IPR046357">
    <property type="entry name" value="PPIase_dom_sf"/>
</dbReference>
<sequence length="176" mass="19545">MELVKKDDVLSIEYVISNTQGVILDSSRDQIMHFLFGHGQMPIQIEKHLEGLKLDDMIDFQILASEELYGAYDSRLVFEVSPESFEEGTEIKVGMSFQKGEEMVRVTDISEDKITLDANYPLAGQDLNWSVVVVGLRSANELELEMGKPITEDTNACATKKKATSCGSQGACGHEH</sequence>
<keyword evidence="6" id="KW-0697">Rotamase</keyword>
<evidence type="ECO:0000313" key="9">
    <source>
        <dbReference type="EMBL" id="WDE98839.1"/>
    </source>
</evidence>
<evidence type="ECO:0000313" key="10">
    <source>
        <dbReference type="Proteomes" id="UP001214250"/>
    </source>
</evidence>